<feature type="region of interest" description="Disordered" evidence="1">
    <location>
        <begin position="923"/>
        <end position="1004"/>
    </location>
</feature>
<evidence type="ECO:0000313" key="3">
    <source>
        <dbReference type="Proteomes" id="UP000297245"/>
    </source>
</evidence>
<gene>
    <name evidence="2" type="ORF">K435DRAFT_838540</name>
</gene>
<feature type="region of interest" description="Disordered" evidence="1">
    <location>
        <begin position="660"/>
        <end position="738"/>
    </location>
</feature>
<feature type="region of interest" description="Disordered" evidence="1">
    <location>
        <begin position="423"/>
        <end position="446"/>
    </location>
</feature>
<feature type="region of interest" description="Disordered" evidence="1">
    <location>
        <begin position="567"/>
        <end position="634"/>
    </location>
</feature>
<evidence type="ECO:0000256" key="1">
    <source>
        <dbReference type="SAM" id="MobiDB-lite"/>
    </source>
</evidence>
<evidence type="ECO:0000313" key="2">
    <source>
        <dbReference type="EMBL" id="THU97579.1"/>
    </source>
</evidence>
<dbReference type="AlphaFoldDB" id="A0A4S8M5Q3"/>
<feature type="region of interest" description="Disordered" evidence="1">
    <location>
        <begin position="233"/>
        <end position="253"/>
    </location>
</feature>
<feature type="compositionally biased region" description="Polar residues" evidence="1">
    <location>
        <begin position="567"/>
        <end position="577"/>
    </location>
</feature>
<reference evidence="2 3" key="1">
    <citation type="journal article" date="2019" name="Nat. Ecol. Evol.">
        <title>Megaphylogeny resolves global patterns of mushroom evolution.</title>
        <authorList>
            <person name="Varga T."/>
            <person name="Krizsan K."/>
            <person name="Foldi C."/>
            <person name="Dima B."/>
            <person name="Sanchez-Garcia M."/>
            <person name="Sanchez-Ramirez S."/>
            <person name="Szollosi G.J."/>
            <person name="Szarkandi J.G."/>
            <person name="Papp V."/>
            <person name="Albert L."/>
            <person name="Andreopoulos W."/>
            <person name="Angelini C."/>
            <person name="Antonin V."/>
            <person name="Barry K.W."/>
            <person name="Bougher N.L."/>
            <person name="Buchanan P."/>
            <person name="Buyck B."/>
            <person name="Bense V."/>
            <person name="Catcheside P."/>
            <person name="Chovatia M."/>
            <person name="Cooper J."/>
            <person name="Damon W."/>
            <person name="Desjardin D."/>
            <person name="Finy P."/>
            <person name="Geml J."/>
            <person name="Haridas S."/>
            <person name="Hughes K."/>
            <person name="Justo A."/>
            <person name="Karasinski D."/>
            <person name="Kautmanova I."/>
            <person name="Kiss B."/>
            <person name="Kocsube S."/>
            <person name="Kotiranta H."/>
            <person name="LaButti K.M."/>
            <person name="Lechner B.E."/>
            <person name="Liimatainen K."/>
            <person name="Lipzen A."/>
            <person name="Lukacs Z."/>
            <person name="Mihaltcheva S."/>
            <person name="Morgado L.N."/>
            <person name="Niskanen T."/>
            <person name="Noordeloos M.E."/>
            <person name="Ohm R.A."/>
            <person name="Ortiz-Santana B."/>
            <person name="Ovrebo C."/>
            <person name="Racz N."/>
            <person name="Riley R."/>
            <person name="Savchenko A."/>
            <person name="Shiryaev A."/>
            <person name="Soop K."/>
            <person name="Spirin V."/>
            <person name="Szebenyi C."/>
            <person name="Tomsovsky M."/>
            <person name="Tulloss R.E."/>
            <person name="Uehling J."/>
            <person name="Grigoriev I.V."/>
            <person name="Vagvolgyi C."/>
            <person name="Papp T."/>
            <person name="Martin F.M."/>
            <person name="Miettinen O."/>
            <person name="Hibbett D.S."/>
            <person name="Nagy L.G."/>
        </authorList>
    </citation>
    <scope>NUCLEOTIDE SEQUENCE [LARGE SCALE GENOMIC DNA]</scope>
    <source>
        <strain evidence="2 3">CBS 962.96</strain>
    </source>
</reference>
<feature type="compositionally biased region" description="Polar residues" evidence="1">
    <location>
        <begin position="872"/>
        <end position="890"/>
    </location>
</feature>
<dbReference type="Proteomes" id="UP000297245">
    <property type="component" value="Unassembled WGS sequence"/>
</dbReference>
<feature type="compositionally biased region" description="Basic and acidic residues" evidence="1">
    <location>
        <begin position="955"/>
        <end position="969"/>
    </location>
</feature>
<evidence type="ECO:0008006" key="4">
    <source>
        <dbReference type="Google" id="ProtNLM"/>
    </source>
</evidence>
<accession>A0A4S8M5Q3</accession>
<keyword evidence="3" id="KW-1185">Reference proteome</keyword>
<proteinExistence type="predicted"/>
<dbReference type="EMBL" id="ML179152">
    <property type="protein sequence ID" value="THU97579.1"/>
    <property type="molecule type" value="Genomic_DNA"/>
</dbReference>
<organism evidence="2 3">
    <name type="scientific">Dendrothele bispora (strain CBS 962.96)</name>
    <dbReference type="NCBI Taxonomy" id="1314807"/>
    <lineage>
        <taxon>Eukaryota</taxon>
        <taxon>Fungi</taxon>
        <taxon>Dikarya</taxon>
        <taxon>Basidiomycota</taxon>
        <taxon>Agaricomycotina</taxon>
        <taxon>Agaricomycetes</taxon>
        <taxon>Agaricomycetidae</taxon>
        <taxon>Agaricales</taxon>
        <taxon>Agaricales incertae sedis</taxon>
        <taxon>Dendrothele</taxon>
    </lineage>
</organism>
<sequence length="1004" mass="113404">MPVTRRSRKIAENQGSNDDSEEAEPCPREPLDYLVFHGGRKFKNDDDDSTSTSIDGNTLGSKLSFKWFDRLKLSIIAASHFGFRCILTMESGLFNRDLNFVHFLPRTTNHWILQALEYAWGLYPGQMNVDSFMNLAIMRTDLHHSFDFAVFLFLPLHELLNKILKYTKRNAKKVKTVDKEMFLEVLMFHLCKAMFYLVKLKTVGFYSILYKTWTYRFFSISFDSRRSIHRKKTASAIHSDTHTESDESLSESNNININTNNDYQRFDYPFDQPELQNISSHVHPFFVIANAYIQLLSLSQPKRSSLLDAKNDKSYRSLRLVKQIGDIWFQKPHQTFTQTNRNRANEQPLDKKVSPLEDALVSGKKFERLRKVYSRMMAFHEAGRAEPRVFAIRLEDRDNHERNQLMGGESEPEEGESACFLPLKGKGKRKGRSNAIRNGSTRKRRRTVEGAMPIAKETQVEETLSTLDPLGVGAGPDTAATSLTTMPSEDELVEGLQADLNFLSADDHLIEMIVAVKDLFQGLAEEMSSAKMKKRDTVTKEDLSKMNQQLKGLTKCVSSWKSPVHNTVPSITTSSTVKDSRQTKPIPRHYMTRSQSLPPPTPPKPSLLSSQGKKSKISNMKIPPGNINGRLDTPTPKPKKLLLDYVLPPSFPRPHFDTYGTMGDSEPLSSKGGELSPIHTRNGQTTPDIPRPRKIPRVLASPLELSPQRQPRSRGFSEIDRSSRAPSVHLPSQSQIPKTTVAEPTHTLHGLSGFSQDDQQRVIEAGKRAVIRGMSARYGFKRRGVSRVWDMTKNIDQTDEILAELKIDEEEEGEEGKDSDSELEQVKLTRKRKNKVVEALTSDEEDLTTVRKRTKISSTPSTPSIFSASPIGASTSSRKSHSFSPRTPSDSAFHFQKLITKLPSPPAEDDDVFYPLPGTRAAAYTTGRPRARSVAPETPVSRRRRQNLPVTPNFARDRTREISDTDSLREATSSSLPNSAFRLNAPPLTPRPSSSRLQSRRVHV</sequence>
<name>A0A4S8M5Q3_DENBC</name>
<feature type="region of interest" description="Disordered" evidence="1">
    <location>
        <begin position="1"/>
        <end position="27"/>
    </location>
</feature>
<feature type="region of interest" description="Disordered" evidence="1">
    <location>
        <begin position="851"/>
        <end position="890"/>
    </location>
</feature>
<feature type="compositionally biased region" description="Low complexity" evidence="1">
    <location>
        <begin position="856"/>
        <end position="871"/>
    </location>
</feature>
<protein>
    <recommendedName>
        <fullName evidence="4">HNH nuclease domain-containing protein</fullName>
    </recommendedName>
</protein>
<dbReference type="OrthoDB" id="3133596at2759"/>